<feature type="domain" description="DNA replication/recombination mediator RecO N-terminal" evidence="8">
    <location>
        <begin position="7"/>
        <end position="77"/>
    </location>
</feature>
<comment type="similarity">
    <text evidence="1 7">Belongs to the RecO family.</text>
</comment>
<keyword evidence="3 7" id="KW-0227">DNA damage</keyword>
<dbReference type="PANTHER" id="PTHR33991">
    <property type="entry name" value="DNA REPAIR PROTEIN RECO"/>
    <property type="match status" value="1"/>
</dbReference>
<dbReference type="Pfam" id="PF11967">
    <property type="entry name" value="RecO_N"/>
    <property type="match status" value="1"/>
</dbReference>
<protein>
    <recommendedName>
        <fullName evidence="2 7">DNA repair protein RecO</fullName>
    </recommendedName>
    <alternativeName>
        <fullName evidence="6 7">Recombination protein O</fullName>
    </alternativeName>
</protein>
<name>A0ABW4J9C2_9LACO</name>
<evidence type="ECO:0000313" key="9">
    <source>
        <dbReference type="EMBL" id="MFD1672188.1"/>
    </source>
</evidence>
<dbReference type="PANTHER" id="PTHR33991:SF1">
    <property type="entry name" value="DNA REPAIR PROTEIN RECO"/>
    <property type="match status" value="1"/>
</dbReference>
<dbReference type="Gene3D" id="2.40.50.140">
    <property type="entry name" value="Nucleic acid-binding proteins"/>
    <property type="match status" value="1"/>
</dbReference>
<organism evidence="9 10">
    <name type="scientific">Agrilactobacillus yilanensis</name>
    <dbReference type="NCBI Taxonomy" id="2485997"/>
    <lineage>
        <taxon>Bacteria</taxon>
        <taxon>Bacillati</taxon>
        <taxon>Bacillota</taxon>
        <taxon>Bacilli</taxon>
        <taxon>Lactobacillales</taxon>
        <taxon>Lactobacillaceae</taxon>
        <taxon>Agrilactobacillus</taxon>
    </lineage>
</organism>
<dbReference type="InterPro" id="IPR037278">
    <property type="entry name" value="ARFGAP/RecO"/>
</dbReference>
<dbReference type="Gene3D" id="1.20.1440.120">
    <property type="entry name" value="Recombination protein O, C-terminal domain"/>
    <property type="match status" value="1"/>
</dbReference>
<dbReference type="SUPFAM" id="SSF57863">
    <property type="entry name" value="ArfGap/RecO-like zinc finger"/>
    <property type="match status" value="1"/>
</dbReference>
<keyword evidence="5 7" id="KW-0234">DNA repair</keyword>
<evidence type="ECO:0000256" key="2">
    <source>
        <dbReference type="ARBA" id="ARBA00021310"/>
    </source>
</evidence>
<evidence type="ECO:0000256" key="5">
    <source>
        <dbReference type="ARBA" id="ARBA00023204"/>
    </source>
</evidence>
<dbReference type="RefSeq" id="WP_125714760.1">
    <property type="nucleotide sequence ID" value="NZ_JBHTOP010000023.1"/>
</dbReference>
<evidence type="ECO:0000256" key="7">
    <source>
        <dbReference type="HAMAP-Rule" id="MF_00201"/>
    </source>
</evidence>
<evidence type="ECO:0000313" key="10">
    <source>
        <dbReference type="Proteomes" id="UP001597267"/>
    </source>
</evidence>
<dbReference type="InterPro" id="IPR012340">
    <property type="entry name" value="NA-bd_OB-fold"/>
</dbReference>
<dbReference type="Proteomes" id="UP001597267">
    <property type="component" value="Unassembled WGS sequence"/>
</dbReference>
<keyword evidence="4 7" id="KW-0233">DNA recombination</keyword>
<dbReference type="Pfam" id="PF02565">
    <property type="entry name" value="RecO_C"/>
    <property type="match status" value="1"/>
</dbReference>
<evidence type="ECO:0000256" key="6">
    <source>
        <dbReference type="ARBA" id="ARBA00033409"/>
    </source>
</evidence>
<dbReference type="InterPro" id="IPR042242">
    <property type="entry name" value="RecO_C"/>
</dbReference>
<evidence type="ECO:0000256" key="1">
    <source>
        <dbReference type="ARBA" id="ARBA00007452"/>
    </source>
</evidence>
<proteinExistence type="inferred from homology"/>
<evidence type="ECO:0000256" key="4">
    <source>
        <dbReference type="ARBA" id="ARBA00023172"/>
    </source>
</evidence>
<comment type="function">
    <text evidence="7">Involved in DNA repair and RecF pathway recombination.</text>
</comment>
<sequence>MAHEIETFQGLILFRRDYRERDLLVKMITDRFGKKMFLVKGGKRPKNRLASAILPFTYGQYVGDIRDGLSFINTAKETHHFWQISQDIVLNAYASYILGLIDKAFEDAVPLDYWFGRVFQALKLIDEGFDPQIITHIMEVQLLQVFGVQPNLESCVICQHTDRPFDYSESYGGLLCAQHWHLDPNRFYASQRAIYFLRLFAAVDLTKINSIKLKTETKAELKQMIDQIYQDTVGVYVKSKHFLDEMADWPDSILKKPSED</sequence>
<dbReference type="InterPro" id="IPR022572">
    <property type="entry name" value="DNA_rep/recomb_RecO_N"/>
</dbReference>
<evidence type="ECO:0000259" key="8">
    <source>
        <dbReference type="Pfam" id="PF11967"/>
    </source>
</evidence>
<accession>A0ABW4J9C2</accession>
<dbReference type="SUPFAM" id="SSF50249">
    <property type="entry name" value="Nucleic acid-binding proteins"/>
    <property type="match status" value="1"/>
</dbReference>
<dbReference type="InterPro" id="IPR003717">
    <property type="entry name" value="RecO"/>
</dbReference>
<reference evidence="10" key="1">
    <citation type="journal article" date="2019" name="Int. J. Syst. Evol. Microbiol.">
        <title>The Global Catalogue of Microorganisms (GCM) 10K type strain sequencing project: providing services to taxonomists for standard genome sequencing and annotation.</title>
        <authorList>
            <consortium name="The Broad Institute Genomics Platform"/>
            <consortium name="The Broad Institute Genome Sequencing Center for Infectious Disease"/>
            <person name="Wu L."/>
            <person name="Ma J."/>
        </authorList>
    </citation>
    <scope>NUCLEOTIDE SEQUENCE [LARGE SCALE GENOMIC DNA]</scope>
    <source>
        <strain evidence="10">CCM 8896</strain>
    </source>
</reference>
<gene>
    <name evidence="7 9" type="primary">recO</name>
    <name evidence="9" type="ORF">ACFQ5M_08770</name>
</gene>
<comment type="caution">
    <text evidence="9">The sequence shown here is derived from an EMBL/GenBank/DDBJ whole genome shotgun (WGS) entry which is preliminary data.</text>
</comment>
<dbReference type="EMBL" id="JBHTOP010000023">
    <property type="protein sequence ID" value="MFD1672188.1"/>
    <property type="molecule type" value="Genomic_DNA"/>
</dbReference>
<evidence type="ECO:0000256" key="3">
    <source>
        <dbReference type="ARBA" id="ARBA00022763"/>
    </source>
</evidence>
<dbReference type="HAMAP" id="MF_00201">
    <property type="entry name" value="RecO"/>
    <property type="match status" value="1"/>
</dbReference>
<keyword evidence="10" id="KW-1185">Reference proteome</keyword>
<dbReference type="NCBIfam" id="TIGR00613">
    <property type="entry name" value="reco"/>
    <property type="match status" value="1"/>
</dbReference>